<sequence length="247" mass="26423">MANDVLEFAHRQVDRLAPPNVRRDVWIRTKTFYAEQPLRFTFYLAQAFFASMPVVCFLTFGLFVLFALVAGFLFFTLFWVGLAFCVLVPVLVVTFCMASCTWGFGIAAFCLGRLAYGALKTAFVIGRREFRDLRVRYDAEYPALPAPAPPPVANPGGPARPKSRGTVRGGRGSKSSARQPRKGKEAGVGAMNTGGTIRPEAPSFPLSLPHAGGGDALPSKWPLAPSPSPSTTATAGASSSSLNTSDG</sequence>
<evidence type="ECO:0000313" key="2">
    <source>
        <dbReference type="Proteomes" id="UP000724584"/>
    </source>
</evidence>
<organism evidence="1 2">
    <name type="scientific">Chaetomium tenue</name>
    <dbReference type="NCBI Taxonomy" id="1854479"/>
    <lineage>
        <taxon>Eukaryota</taxon>
        <taxon>Fungi</taxon>
        <taxon>Dikarya</taxon>
        <taxon>Ascomycota</taxon>
        <taxon>Pezizomycotina</taxon>
        <taxon>Sordariomycetes</taxon>
        <taxon>Sordariomycetidae</taxon>
        <taxon>Sordariales</taxon>
        <taxon>Chaetomiaceae</taxon>
        <taxon>Chaetomium</taxon>
    </lineage>
</organism>
<reference evidence="1 2" key="1">
    <citation type="journal article" date="2021" name="Nat. Commun.">
        <title>Genetic determinants of endophytism in the Arabidopsis root mycobiome.</title>
        <authorList>
            <person name="Mesny F."/>
            <person name="Miyauchi S."/>
            <person name="Thiergart T."/>
            <person name="Pickel B."/>
            <person name="Atanasova L."/>
            <person name="Karlsson M."/>
            <person name="Huettel B."/>
            <person name="Barry K.W."/>
            <person name="Haridas S."/>
            <person name="Chen C."/>
            <person name="Bauer D."/>
            <person name="Andreopoulos W."/>
            <person name="Pangilinan J."/>
            <person name="LaButti K."/>
            <person name="Riley R."/>
            <person name="Lipzen A."/>
            <person name="Clum A."/>
            <person name="Drula E."/>
            <person name="Henrissat B."/>
            <person name="Kohler A."/>
            <person name="Grigoriev I.V."/>
            <person name="Martin F.M."/>
            <person name="Hacquard S."/>
        </authorList>
    </citation>
    <scope>NUCLEOTIDE SEQUENCE [LARGE SCALE GENOMIC DNA]</scope>
    <source>
        <strain evidence="1 2">MPI-SDFR-AT-0079</strain>
    </source>
</reference>
<keyword evidence="2" id="KW-1185">Reference proteome</keyword>
<dbReference type="Proteomes" id="UP000724584">
    <property type="component" value="Unassembled WGS sequence"/>
</dbReference>
<dbReference type="EMBL" id="JAGIZQ010000002">
    <property type="protein sequence ID" value="KAH6641336.1"/>
    <property type="molecule type" value="Genomic_DNA"/>
</dbReference>
<evidence type="ECO:0000313" key="1">
    <source>
        <dbReference type="EMBL" id="KAH6641336.1"/>
    </source>
</evidence>
<comment type="caution">
    <text evidence="1">The sequence shown here is derived from an EMBL/GenBank/DDBJ whole genome shotgun (WGS) entry which is preliminary data.</text>
</comment>
<protein>
    <submittedName>
        <fullName evidence="1">Uncharacterized protein</fullName>
    </submittedName>
</protein>
<name>A0ACB7PKV2_9PEZI</name>
<accession>A0ACB7PKV2</accession>
<gene>
    <name evidence="1" type="ORF">F5144DRAFT_485341</name>
</gene>
<proteinExistence type="predicted"/>